<organism evidence="3">
    <name type="scientific">Absidia glauca</name>
    <name type="common">Pin mould</name>
    <dbReference type="NCBI Taxonomy" id="4829"/>
    <lineage>
        <taxon>Eukaryota</taxon>
        <taxon>Fungi</taxon>
        <taxon>Fungi incertae sedis</taxon>
        <taxon>Mucoromycota</taxon>
        <taxon>Mucoromycotina</taxon>
        <taxon>Mucoromycetes</taxon>
        <taxon>Mucorales</taxon>
        <taxon>Cunninghamellaceae</taxon>
        <taxon>Absidia</taxon>
    </lineage>
</organism>
<keyword evidence="2" id="KW-0732">Signal</keyword>
<sequence>MVRTTTTFASLVGLSSFMATMVSAGGMIGQVVDSQNFCVFLPPKGEMDKPLSDNEWDSEAYCMGNTPGAKNANKLPDGFIQSAHYVATDEYVQVTGQFDPTKIGLNPLDDGGQCDVAAPKGSSCVGWNDTKTCNRGISEKGCAHIIPGDYSGPMDGSGGGAVDPSPTTTTKATPTHTSSKTSTTAPSPTTSPSSTTTPGSDGSNGSSGSSALGDSSVSAQAVSQASSLTTKSLVTGGLIALVGMFLAA</sequence>
<accession>A0A168LLH7</accession>
<reference evidence="3" key="1">
    <citation type="submission" date="2016-04" db="EMBL/GenBank/DDBJ databases">
        <authorList>
            <person name="Evans L.H."/>
            <person name="Alamgir A."/>
            <person name="Owens N."/>
            <person name="Weber N.D."/>
            <person name="Virtaneva K."/>
            <person name="Barbian K."/>
            <person name="Babar A."/>
            <person name="Rosenke K."/>
        </authorList>
    </citation>
    <scope>NUCLEOTIDE SEQUENCE [LARGE SCALE GENOMIC DNA]</scope>
    <source>
        <strain evidence="3">CBS 101.48</strain>
    </source>
</reference>
<dbReference type="Proteomes" id="UP000078561">
    <property type="component" value="Unassembled WGS sequence"/>
</dbReference>
<feature type="region of interest" description="Disordered" evidence="1">
    <location>
        <begin position="153"/>
        <end position="214"/>
    </location>
</feature>
<dbReference type="EMBL" id="LT551507">
    <property type="protein sequence ID" value="SAL97041.1"/>
    <property type="molecule type" value="Genomic_DNA"/>
</dbReference>
<dbReference type="STRING" id="4829.A0A168LLH7"/>
<proteinExistence type="predicted"/>
<name>A0A168LLH7_ABSGL</name>
<evidence type="ECO:0000313" key="4">
    <source>
        <dbReference type="Proteomes" id="UP000078561"/>
    </source>
</evidence>
<evidence type="ECO:0000313" key="3">
    <source>
        <dbReference type="EMBL" id="SAL97041.1"/>
    </source>
</evidence>
<protein>
    <submittedName>
        <fullName evidence="3">Uncharacterized protein</fullName>
    </submittedName>
</protein>
<evidence type="ECO:0000256" key="2">
    <source>
        <dbReference type="SAM" id="SignalP"/>
    </source>
</evidence>
<dbReference type="OrthoDB" id="3044029at2759"/>
<gene>
    <name evidence="3" type="primary">ABSGL_02499.1 scaffold 3452</name>
</gene>
<feature type="compositionally biased region" description="Low complexity" evidence="1">
    <location>
        <begin position="164"/>
        <end position="214"/>
    </location>
</feature>
<keyword evidence="4" id="KW-1185">Reference proteome</keyword>
<feature type="signal peptide" evidence="2">
    <location>
        <begin position="1"/>
        <end position="24"/>
    </location>
</feature>
<dbReference type="InParanoid" id="A0A168LLH7"/>
<feature type="chain" id="PRO_5007898777" evidence="2">
    <location>
        <begin position="25"/>
        <end position="248"/>
    </location>
</feature>
<dbReference type="AlphaFoldDB" id="A0A168LLH7"/>
<evidence type="ECO:0000256" key="1">
    <source>
        <dbReference type="SAM" id="MobiDB-lite"/>
    </source>
</evidence>